<comment type="caution">
    <text evidence="1">The sequence shown here is derived from an EMBL/GenBank/DDBJ whole genome shotgun (WGS) entry which is preliminary data.</text>
</comment>
<dbReference type="Proteomes" id="UP000192328">
    <property type="component" value="Unassembled WGS sequence"/>
</dbReference>
<keyword evidence="2" id="KW-1185">Reference proteome</keyword>
<evidence type="ECO:0000313" key="2">
    <source>
        <dbReference type="Proteomes" id="UP000192328"/>
    </source>
</evidence>
<reference evidence="1" key="1">
    <citation type="submission" date="2017-04" db="EMBL/GenBank/DDBJ databases">
        <authorList>
            <person name="Varghese N."/>
            <person name="Submissions S."/>
        </authorList>
    </citation>
    <scope>NUCLEOTIDE SEQUENCE</scope>
    <source>
        <strain evidence="1">WTE2008</strain>
    </source>
</reference>
<organism evidence="1 2">
    <name type="scientific">Aristaeella lactis</name>
    <dbReference type="NCBI Taxonomy" id="3046383"/>
    <lineage>
        <taxon>Bacteria</taxon>
        <taxon>Bacillati</taxon>
        <taxon>Bacillota</taxon>
        <taxon>Clostridia</taxon>
        <taxon>Eubacteriales</taxon>
        <taxon>Aristaeellaceae</taxon>
        <taxon>Aristaeella</taxon>
    </lineage>
</organism>
<accession>A0AC61PP44</accession>
<evidence type="ECO:0000313" key="1">
    <source>
        <dbReference type="EMBL" id="SMC81381.1"/>
    </source>
</evidence>
<gene>
    <name evidence="1" type="ORF">SAMN06297397_2685</name>
</gene>
<proteinExistence type="predicted"/>
<protein>
    <submittedName>
        <fullName evidence="1">Uncharacterized protein</fullName>
    </submittedName>
</protein>
<dbReference type="EMBL" id="FWXZ01000006">
    <property type="protein sequence ID" value="SMC81381.1"/>
    <property type="molecule type" value="Genomic_DNA"/>
</dbReference>
<sequence>MKIECVWEHNGNDSILYATNFIGAFTRGATKEEAIGKMPLEIASYTKWMDGSILLPLLSDIEIIQEKASSLNIRDADSDVLFDTEKTALSANEYMNLKALALKSARDFLALYEAFPDKNQSVLTPRKTFYGDVPRTAEEMYQHTKNVNAYYFGEIGTDADNSGSILGCRQRGFEALEKQPDFLNPGVFDGSYGELWSLKKLLRRFIWHDRIHAKAMYRMGIRTFGKSIIPDIFCFD</sequence>
<name>A0AC61PP44_9FIRM</name>